<gene>
    <name evidence="2" type="ORF">HH216_17005</name>
</gene>
<keyword evidence="1" id="KW-0812">Transmembrane</keyword>
<name>A0A7L5DPA8_9BACT</name>
<evidence type="ECO:0000313" key="3">
    <source>
        <dbReference type="Proteomes" id="UP000501128"/>
    </source>
</evidence>
<protein>
    <submittedName>
        <fullName evidence="2">DUF4239 domain-containing protein</fullName>
    </submittedName>
</protein>
<keyword evidence="1" id="KW-1133">Transmembrane helix</keyword>
<dbReference type="InterPro" id="IPR025333">
    <property type="entry name" value="DUF4239"/>
</dbReference>
<dbReference type="EMBL" id="CP051677">
    <property type="protein sequence ID" value="QJD79925.1"/>
    <property type="molecule type" value="Genomic_DNA"/>
</dbReference>
<dbReference type="AlphaFoldDB" id="A0A7L5DPA8"/>
<feature type="transmembrane region" description="Helical" evidence="1">
    <location>
        <begin position="51"/>
        <end position="72"/>
    </location>
</feature>
<dbReference type="KEGG" id="srho:HH216_17005"/>
<evidence type="ECO:0000313" key="2">
    <source>
        <dbReference type="EMBL" id="QJD79925.1"/>
    </source>
</evidence>
<dbReference type="RefSeq" id="WP_169551886.1">
    <property type="nucleotide sequence ID" value="NZ_CP051677.1"/>
</dbReference>
<feature type="transmembrane region" description="Helical" evidence="1">
    <location>
        <begin position="188"/>
        <end position="208"/>
    </location>
</feature>
<organism evidence="2 3">
    <name type="scientific">Spirosoma rhododendri</name>
    <dbReference type="NCBI Taxonomy" id="2728024"/>
    <lineage>
        <taxon>Bacteria</taxon>
        <taxon>Pseudomonadati</taxon>
        <taxon>Bacteroidota</taxon>
        <taxon>Cytophagia</taxon>
        <taxon>Cytophagales</taxon>
        <taxon>Cytophagaceae</taxon>
        <taxon>Spirosoma</taxon>
    </lineage>
</organism>
<proteinExistence type="predicted"/>
<feature type="transmembrane region" description="Helical" evidence="1">
    <location>
        <begin position="12"/>
        <end position="31"/>
    </location>
</feature>
<evidence type="ECO:0000256" key="1">
    <source>
        <dbReference type="SAM" id="Phobius"/>
    </source>
</evidence>
<dbReference type="Pfam" id="PF14023">
    <property type="entry name" value="Bestrophin-like"/>
    <property type="match status" value="1"/>
</dbReference>
<feature type="transmembrane region" description="Helical" evidence="1">
    <location>
        <begin position="215"/>
        <end position="236"/>
    </location>
</feature>
<dbReference type="Proteomes" id="UP000501128">
    <property type="component" value="Chromosome"/>
</dbReference>
<reference evidence="2 3" key="1">
    <citation type="submission" date="2020-04" db="EMBL/GenBank/DDBJ databases">
        <title>Genome sequencing of novel species.</title>
        <authorList>
            <person name="Heo J."/>
            <person name="Kim S.-J."/>
            <person name="Kim J.-S."/>
            <person name="Hong S.-B."/>
            <person name="Kwon S.-W."/>
        </authorList>
    </citation>
    <scope>NUCLEOTIDE SEQUENCE [LARGE SCALE GENOMIC DNA]</scope>
    <source>
        <strain evidence="2 3">CJU-R4</strain>
    </source>
</reference>
<keyword evidence="3" id="KW-1185">Reference proteome</keyword>
<keyword evidence="1" id="KW-0472">Membrane</keyword>
<accession>A0A7L5DPA8</accession>
<sequence length="261" mass="29601">MDWIYSLPNWLFFIFCCGTTWLFSIVGLYGLRSWVAKIVTETAEHNDLVSYFLGSAGVIYGILLGLVAAGAWSNFQSLSNQVDEEATITAALYQDMATYPANYRKAYQQELKQYVKSIIYQDWPAHHRGEVPQESSKILRSFKNHLFAFIPNTPRLNVVHQQAINQLNELLIAHRLRLRGDQANLPELLWWVIILGALINVAISWFFVSKDRAHQLALTSLIALLLGSLLFLTAAMDNPFRGGFSVDASAFESVLYEMVTY</sequence>